<keyword evidence="4" id="KW-1185">Reference proteome</keyword>
<dbReference type="Proteomes" id="UP000231702">
    <property type="component" value="Unassembled WGS sequence"/>
</dbReference>
<protein>
    <recommendedName>
        <fullName evidence="5">DUF1330 domain-containing protein</fullName>
    </recommendedName>
</protein>
<dbReference type="EMBL" id="OBEA01000001">
    <property type="protein sequence ID" value="SNY37596.1"/>
    <property type="molecule type" value="Genomic_DNA"/>
</dbReference>
<organism evidence="2 3">
    <name type="scientific">Pseudooceanicola antarcticus</name>
    <dbReference type="NCBI Taxonomy" id="1247613"/>
    <lineage>
        <taxon>Bacteria</taxon>
        <taxon>Pseudomonadati</taxon>
        <taxon>Pseudomonadota</taxon>
        <taxon>Alphaproteobacteria</taxon>
        <taxon>Rhodobacterales</taxon>
        <taxon>Paracoccaceae</taxon>
        <taxon>Pseudooceanicola</taxon>
    </lineage>
</organism>
<evidence type="ECO:0000313" key="4">
    <source>
        <dbReference type="Proteomes" id="UP000231702"/>
    </source>
</evidence>
<proteinExistence type="predicted"/>
<dbReference type="EMBL" id="PGTD01000017">
    <property type="protein sequence ID" value="PJE27708.1"/>
    <property type="molecule type" value="Genomic_DNA"/>
</dbReference>
<dbReference type="Proteomes" id="UP000231655">
    <property type="component" value="Unassembled WGS sequence"/>
</dbReference>
<name>A0A285HS02_9RHOB</name>
<dbReference type="RefSeq" id="WP_097144132.1">
    <property type="nucleotide sequence ID" value="NZ_OBEA01000001.1"/>
</dbReference>
<dbReference type="OrthoDB" id="7875410at2"/>
<gene>
    <name evidence="1" type="ORF">CVM39_14110</name>
    <name evidence="2" type="ORF">SAMN06297129_0334</name>
</gene>
<sequence>MYCVLLFVDPNGADFRDVEALEAASFPILAEYGAERLFCLRHLDGTGETQLYGFPDEETYEAYMQDKRMISARAAPALEQLETRFLPVAMI</sequence>
<evidence type="ECO:0000313" key="2">
    <source>
        <dbReference type="EMBL" id="SNY37596.1"/>
    </source>
</evidence>
<evidence type="ECO:0000313" key="3">
    <source>
        <dbReference type="Proteomes" id="UP000231655"/>
    </source>
</evidence>
<reference evidence="1 4" key="2">
    <citation type="journal article" date="2018" name="Int. J. Syst. Evol. Microbiol.">
        <title>Pseudooceanicola lipolyticus sp. nov., a marine alphaproteobacterium, reclassification of Oceanicola flagellatus as Pseudooceanicola flagellatus comb. nov. and emended description of the genus Pseudooceanicola.</title>
        <authorList>
            <person name="Huang M.-M."/>
            <person name="Guo L.-L."/>
            <person name="Wu Y.-H."/>
            <person name="Lai Q.-L."/>
            <person name="Shao Z.-Z."/>
            <person name="Wang C.-S."/>
            <person name="Wu M."/>
            <person name="Xu X.-W."/>
        </authorList>
    </citation>
    <scope>NUCLEOTIDE SEQUENCE [LARGE SCALE GENOMIC DNA]</scope>
    <source>
        <strain evidence="1 4">Ar-45</strain>
    </source>
</reference>
<accession>A0A285HS02</accession>
<dbReference type="AlphaFoldDB" id="A0A285HS02"/>
<evidence type="ECO:0008006" key="5">
    <source>
        <dbReference type="Google" id="ProtNLM"/>
    </source>
</evidence>
<evidence type="ECO:0000313" key="1">
    <source>
        <dbReference type="EMBL" id="PJE27708.1"/>
    </source>
</evidence>
<reference evidence="2 3" key="1">
    <citation type="submission" date="2017-09" db="EMBL/GenBank/DDBJ databases">
        <authorList>
            <person name="Ehlers B."/>
            <person name="Leendertz F.H."/>
        </authorList>
    </citation>
    <scope>NUCLEOTIDE SEQUENCE [LARGE SCALE GENOMIC DNA]</scope>
    <source>
        <strain evidence="2 3">CGMCC 1.12662</strain>
    </source>
</reference>